<evidence type="ECO:0000256" key="1">
    <source>
        <dbReference type="SAM" id="Phobius"/>
    </source>
</evidence>
<feature type="transmembrane region" description="Helical" evidence="1">
    <location>
        <begin position="12"/>
        <end position="32"/>
    </location>
</feature>
<dbReference type="EMBL" id="CAJZBQ010000061">
    <property type="protein sequence ID" value="CAG9335162.1"/>
    <property type="molecule type" value="Genomic_DNA"/>
</dbReference>
<organism evidence="2 3">
    <name type="scientific">Blepharisma stoltei</name>
    <dbReference type="NCBI Taxonomy" id="1481888"/>
    <lineage>
        <taxon>Eukaryota</taxon>
        <taxon>Sar</taxon>
        <taxon>Alveolata</taxon>
        <taxon>Ciliophora</taxon>
        <taxon>Postciliodesmatophora</taxon>
        <taxon>Heterotrichea</taxon>
        <taxon>Heterotrichida</taxon>
        <taxon>Blepharismidae</taxon>
        <taxon>Blepharisma</taxon>
    </lineage>
</organism>
<protein>
    <submittedName>
        <fullName evidence="2">Uncharacterized protein</fullName>
    </submittedName>
</protein>
<proteinExistence type="predicted"/>
<evidence type="ECO:0000313" key="3">
    <source>
        <dbReference type="Proteomes" id="UP001162131"/>
    </source>
</evidence>
<dbReference type="AlphaFoldDB" id="A0AAU9KCF3"/>
<keyword evidence="3" id="KW-1185">Reference proteome</keyword>
<keyword evidence="1" id="KW-0812">Transmembrane</keyword>
<name>A0AAU9KCF3_9CILI</name>
<keyword evidence="1" id="KW-1133">Transmembrane helix</keyword>
<keyword evidence="1" id="KW-0472">Membrane</keyword>
<reference evidence="2" key="1">
    <citation type="submission" date="2021-09" db="EMBL/GenBank/DDBJ databases">
        <authorList>
            <consortium name="AG Swart"/>
            <person name="Singh M."/>
            <person name="Singh A."/>
            <person name="Seah K."/>
            <person name="Emmerich C."/>
        </authorList>
    </citation>
    <scope>NUCLEOTIDE SEQUENCE</scope>
    <source>
        <strain evidence="2">ATCC30299</strain>
    </source>
</reference>
<feature type="transmembrane region" description="Helical" evidence="1">
    <location>
        <begin position="44"/>
        <end position="69"/>
    </location>
</feature>
<dbReference type="Proteomes" id="UP001162131">
    <property type="component" value="Unassembled WGS sequence"/>
</dbReference>
<accession>A0AAU9KCF3</accession>
<comment type="caution">
    <text evidence="2">The sequence shown here is derived from an EMBL/GenBank/DDBJ whole genome shotgun (WGS) entry which is preliminary data.</text>
</comment>
<sequence length="113" mass="12903">MIIITKSKLNICNALTEISILLIMSSTSVYLFNLNQGTISEFESVIAITITAMVIQAFASIAIFTRALYEIIHRKLTKGGIVRRNINMYKPHFKKVIMSNWIRDFSLDSNFEL</sequence>
<gene>
    <name evidence="2" type="ORF">BSTOLATCC_MIC63370</name>
</gene>
<evidence type="ECO:0000313" key="2">
    <source>
        <dbReference type="EMBL" id="CAG9335162.1"/>
    </source>
</evidence>